<keyword evidence="1" id="KW-0233">DNA recombination</keyword>
<proteinExistence type="predicted"/>
<feature type="region of interest" description="Disordered" evidence="2">
    <location>
        <begin position="141"/>
        <end position="174"/>
    </location>
</feature>
<feature type="region of interest" description="Disordered" evidence="2">
    <location>
        <begin position="448"/>
        <end position="568"/>
    </location>
</feature>
<dbReference type="Gene3D" id="1.10.443.10">
    <property type="entry name" value="Intergrase catalytic core"/>
    <property type="match status" value="1"/>
</dbReference>
<accession>A0A812J3W6</accession>
<feature type="compositionally biased region" description="Low complexity" evidence="2">
    <location>
        <begin position="473"/>
        <end position="486"/>
    </location>
</feature>
<evidence type="ECO:0000313" key="4">
    <source>
        <dbReference type="Proteomes" id="UP000604046"/>
    </source>
</evidence>
<dbReference type="GO" id="GO:0015074">
    <property type="term" value="P:DNA integration"/>
    <property type="evidence" value="ECO:0007669"/>
    <property type="project" value="InterPro"/>
</dbReference>
<feature type="compositionally biased region" description="Pro residues" evidence="2">
    <location>
        <begin position="554"/>
        <end position="568"/>
    </location>
</feature>
<reference evidence="3" key="1">
    <citation type="submission" date="2021-02" db="EMBL/GenBank/DDBJ databases">
        <authorList>
            <person name="Dougan E. K."/>
            <person name="Rhodes N."/>
            <person name="Thang M."/>
            <person name="Chan C."/>
        </authorList>
    </citation>
    <scope>NUCLEOTIDE SEQUENCE</scope>
</reference>
<feature type="region of interest" description="Disordered" evidence="2">
    <location>
        <begin position="825"/>
        <end position="888"/>
    </location>
</feature>
<dbReference type="Proteomes" id="UP000604046">
    <property type="component" value="Unassembled WGS sequence"/>
</dbReference>
<feature type="compositionally biased region" description="Low complexity" evidence="2">
    <location>
        <begin position="863"/>
        <end position="877"/>
    </location>
</feature>
<evidence type="ECO:0000256" key="2">
    <source>
        <dbReference type="SAM" id="MobiDB-lite"/>
    </source>
</evidence>
<dbReference type="SUPFAM" id="SSF56349">
    <property type="entry name" value="DNA breaking-rejoining enzymes"/>
    <property type="match status" value="1"/>
</dbReference>
<dbReference type="GO" id="GO:0003677">
    <property type="term" value="F:DNA binding"/>
    <property type="evidence" value="ECO:0007669"/>
    <property type="project" value="InterPro"/>
</dbReference>
<dbReference type="InterPro" id="IPR013762">
    <property type="entry name" value="Integrase-like_cat_sf"/>
</dbReference>
<evidence type="ECO:0000313" key="3">
    <source>
        <dbReference type="EMBL" id="CAE7195818.1"/>
    </source>
</evidence>
<gene>
    <name evidence="3" type="primary">eIF3-S7</name>
    <name evidence="3" type="ORF">SNAT2548_LOCUS5454</name>
</gene>
<name>A0A812J3W6_9DINO</name>
<protein>
    <submittedName>
        <fullName evidence="3">eIF3-S7 protein</fullName>
    </submittedName>
</protein>
<evidence type="ECO:0000256" key="1">
    <source>
        <dbReference type="ARBA" id="ARBA00023172"/>
    </source>
</evidence>
<comment type="caution">
    <text evidence="3">The sequence shown here is derived from an EMBL/GenBank/DDBJ whole genome shotgun (WGS) entry which is preliminary data.</text>
</comment>
<sequence length="1950" mass="211206">MALAADVVAGSFGELAAAVQAIGLQRHLPTIASCGVNRIGELQSAASSLLAAGVPAQDIEILVTIRPPRLQDQAPEPLVVPGRPDAPVRRREASASLSAALEAAVPANRKRALDALDADVLASSSRRPVESRLRTWRRLAAGNHGPSTWNSSDAWRPPSRPAPTDRRKTTSTPLCGSRRLTSPVSPLVKKAIRRYVRSATRGLPGANLKDAFPLDAVGAAVAHLDLGAFRFEAPAHFVDVLIVATWFMLREIEIVAARVSDIQLSEREVCLAVPLHKVAQGGERDLTRRSLRCVCEARVHPLCPARAATAPTALFPGPDGAGFSKKEFFQAAAGVLATAGVECFFVDTAGRKRPRFQGHLARVAGATFLALAAGAAAALPAIVDLTHDEGPSGPPVEASQQEGGDAAASLAAPPSPQSDLPGIVFLEAPDVASAIPPVEEENTFIMHRRNRRLHRPDPHESSKAPSPTEEVESPSANSEPSSSQESRGGESESHIASDASLDLGSTDASPTSPRRLRRRRPPQRQQARRPRRQLRWSRHTASSTRRPVGLPWMPSGPPPPTPIPSGAPPAPGVAAGVGATPTPFTMGPDAAVWQSGAVPTWPGAGAGSVGVPTAPTADVVGAEVAGRAAIQSAAGVAGARRLLPFDDLARLAGAAPPVVAYLRARGVDRTSTLALIAATQEDLRRILLQPFVDGIDVDGTHHKLDDQHKEVAAAIVTHMWTEVEAYSRLLDGARRRFPTQTLLGAEEVGLDPGRSGAGGGGQRFHRLVLGEGAVQAPMIEQVVDFWSAIGWTLAMDLRLGKSFGEASKAIMEDHALFYEVMARPPKQLPRRPNPDHAAVAETTDDAEQPTKGGSSGQRRDDWGSWNSWSSSGGQQWGREAQESQPKKGSGARGIIILSAFDGVGAAPWLVSKEFGEPLLAMAWETDPVCVDLSTKHMPWLQHRGDIIKDFSRVAAGRGHDGDRGGLFSVALDFYDDLVQELHEFTVVSLWENVVMKKSDADVVSQRLQVQPVLACGSDFGWISRPRLWWATIDWSQFSTHPLSGEALRWSLKEGWRKLRIGAHRAAEDDLNVGSLRFDDAVRAGRVLLPCATTPAEDENGRPAPKSCRGRVADDVRDRWLRSTPICALALQAGGDDVRRSRAPRRCATVSWGTAGTGASRLLSILVVAASLGRTEARNPPVGPPSSSTLQWLQALRDSALWPMDPPPRARPAAVDETISEADHWRMTMAARHALTTPPALEPALEWVLKVANMWRHDLRRIRRGVVQELKIMVDDMEDTTKEWLACRCCSTSSRDAGYPDVKSLADDLADGFDMLGEIKPGPGWKPRDDDRYSNPATMQELRSANRRYLLKRLPTARPGAHSDALLAELVEERRLGRVIGPARAPADWPIRTVALPHIKDMTTLVEPPDHDIFVAASFPIIQVDENGDEKLRRGKDWRRSGHNSTVKATDVPTHHFVGDFVDLARRFAHLGVTPLVLGHDLLSAYRQWAVKHPAHSGTFLATEHGVLLRHLLLLAVGHYVDDFNALDFPEAAQDAHDAFSDVFSLLGLKTKASKALSSDQLAPHVAHRLAGKLAFLTQAIFGALGKAALKPIYARSADAAAASDDRLSAGLRAALMALPVLYADAFFQEGDVVHKAGFVPRSAQARPTDRWTNGWGFVLVIDDEVFYSRGVVPAWFLRRFASRKAFIYVLEIVAQLLPLLAFGERLPSFWTAYIDNAAGQWALLKGYGKDDAVNGVLSAFWASAARHCWFPEFVRVPSKANVSDAVSRDDLRQASAEGWSFPSTTSWTSSCVPPTTSSSPPTKRHRRSHRCLLTGFSVPARSGERGCAPPRRPRFSADWTALAHVALCRKTTYVRPAFILGLVRSGACRVALFMCVRTSMRRTTQPFVASRLISAPTLFHPGASRPPGASGGCRMRPPRAVPGFRRTGLPWRTSRFVAKRRMSVQPSFWV</sequence>
<dbReference type="EMBL" id="CAJNDS010000347">
    <property type="protein sequence ID" value="CAE7195818.1"/>
    <property type="molecule type" value="Genomic_DNA"/>
</dbReference>
<dbReference type="InterPro" id="IPR011010">
    <property type="entry name" value="DNA_brk_join_enz"/>
</dbReference>
<feature type="region of interest" description="Disordered" evidence="2">
    <location>
        <begin position="386"/>
        <end position="422"/>
    </location>
</feature>
<feature type="compositionally biased region" description="Low complexity" evidence="2">
    <location>
        <begin position="405"/>
        <end position="421"/>
    </location>
</feature>
<dbReference type="InterPro" id="IPR029063">
    <property type="entry name" value="SAM-dependent_MTases_sf"/>
</dbReference>
<organism evidence="3 4">
    <name type="scientific">Symbiodinium natans</name>
    <dbReference type="NCBI Taxonomy" id="878477"/>
    <lineage>
        <taxon>Eukaryota</taxon>
        <taxon>Sar</taxon>
        <taxon>Alveolata</taxon>
        <taxon>Dinophyceae</taxon>
        <taxon>Suessiales</taxon>
        <taxon>Symbiodiniaceae</taxon>
        <taxon>Symbiodinium</taxon>
    </lineage>
</organism>
<feature type="compositionally biased region" description="Basic residues" evidence="2">
    <location>
        <begin position="514"/>
        <end position="538"/>
    </location>
</feature>
<dbReference type="Gene3D" id="3.40.50.150">
    <property type="entry name" value="Vaccinia Virus protein VP39"/>
    <property type="match status" value="1"/>
</dbReference>
<dbReference type="GO" id="GO:0006310">
    <property type="term" value="P:DNA recombination"/>
    <property type="evidence" value="ECO:0007669"/>
    <property type="project" value="UniProtKB-KW"/>
</dbReference>
<keyword evidence="4" id="KW-1185">Reference proteome</keyword>